<dbReference type="AlphaFoldDB" id="A0A328WY72"/>
<accession>A0A328WY72</accession>
<protein>
    <recommendedName>
        <fullName evidence="4">DNA polymerase-3 subunit gamma/tau</fullName>
    </recommendedName>
</protein>
<gene>
    <name evidence="2" type="ORF">B0I10_101338</name>
</gene>
<evidence type="ECO:0000313" key="3">
    <source>
        <dbReference type="Proteomes" id="UP000249518"/>
    </source>
</evidence>
<dbReference type="RefSeq" id="WP_245942928.1">
    <property type="nucleotide sequence ID" value="NZ_QLSV01000001.1"/>
</dbReference>
<evidence type="ECO:0008006" key="4">
    <source>
        <dbReference type="Google" id="ProtNLM"/>
    </source>
</evidence>
<dbReference type="EMBL" id="QLSV01000001">
    <property type="protein sequence ID" value="RAR51162.1"/>
    <property type="molecule type" value="Genomic_DNA"/>
</dbReference>
<organism evidence="2 3">
    <name type="scientific">Flavobacterium lacus</name>
    <dbReference type="NCBI Taxonomy" id="1353778"/>
    <lineage>
        <taxon>Bacteria</taxon>
        <taxon>Pseudomonadati</taxon>
        <taxon>Bacteroidota</taxon>
        <taxon>Flavobacteriia</taxon>
        <taxon>Flavobacteriales</taxon>
        <taxon>Flavobacteriaceae</taxon>
        <taxon>Flavobacterium</taxon>
    </lineage>
</organism>
<evidence type="ECO:0000313" key="2">
    <source>
        <dbReference type="EMBL" id="RAR51162.1"/>
    </source>
</evidence>
<keyword evidence="3" id="KW-1185">Reference proteome</keyword>
<proteinExistence type="predicted"/>
<dbReference type="Proteomes" id="UP000249518">
    <property type="component" value="Unassembled WGS sequence"/>
</dbReference>
<comment type="caution">
    <text evidence="2">The sequence shown here is derived from an EMBL/GenBank/DDBJ whole genome shotgun (WGS) entry which is preliminary data.</text>
</comment>
<feature type="region of interest" description="Disordered" evidence="1">
    <location>
        <begin position="16"/>
        <end position="42"/>
    </location>
</feature>
<reference evidence="2 3" key="1">
    <citation type="submission" date="2018-06" db="EMBL/GenBank/DDBJ databases">
        <title>Genomic Encyclopedia of Type Strains, Phase III (KMG-III): the genomes of soil and plant-associated and newly described type strains.</title>
        <authorList>
            <person name="Whitman W."/>
        </authorList>
    </citation>
    <scope>NUCLEOTIDE SEQUENCE [LARGE SCALE GENOMIC DNA]</scope>
    <source>
        <strain evidence="2 3">CGMCC 1.12504</strain>
    </source>
</reference>
<evidence type="ECO:0000256" key="1">
    <source>
        <dbReference type="SAM" id="MobiDB-lite"/>
    </source>
</evidence>
<sequence length="198" mass="22619">MATASVEVVPNVPKEIPKLETPSTTLPVAEETPKPKIDIPINSSSEPKVSAFSLASIKQKKELAEAQKLVTKEAIHYPTEPFNETDMLLQWHKFALKLEEKGQMIMHSLMLINDPKLDGAKITHELPNEGTRLEFERTKNEVLGYLRGMLHNHDIEIELVVNEKMENKRAFTPQDKFNRLNEINPNLELLRKTFDLDV</sequence>
<name>A0A328WY72_9FLAO</name>